<evidence type="ECO:0000313" key="2">
    <source>
        <dbReference type="EMBL" id="MPC68867.1"/>
    </source>
</evidence>
<reference evidence="2 3" key="1">
    <citation type="submission" date="2019-05" db="EMBL/GenBank/DDBJ databases">
        <title>Another draft genome of Portunus trituberculatus and its Hox gene families provides insights of decapod evolution.</title>
        <authorList>
            <person name="Jeong J.-H."/>
            <person name="Song I."/>
            <person name="Kim S."/>
            <person name="Choi T."/>
            <person name="Kim D."/>
            <person name="Ryu S."/>
            <person name="Kim W."/>
        </authorList>
    </citation>
    <scope>NUCLEOTIDE SEQUENCE [LARGE SCALE GENOMIC DNA]</scope>
    <source>
        <tissue evidence="2">Muscle</tissue>
    </source>
</reference>
<evidence type="ECO:0000256" key="1">
    <source>
        <dbReference type="SAM" id="MobiDB-lite"/>
    </source>
</evidence>
<gene>
    <name evidence="2" type="ORF">E2C01_063077</name>
</gene>
<keyword evidence="3" id="KW-1185">Reference proteome</keyword>
<feature type="compositionally biased region" description="Low complexity" evidence="1">
    <location>
        <begin position="72"/>
        <end position="88"/>
    </location>
</feature>
<comment type="caution">
    <text evidence="2">The sequence shown here is derived from an EMBL/GenBank/DDBJ whole genome shotgun (WGS) entry which is preliminary data.</text>
</comment>
<dbReference type="AlphaFoldDB" id="A0A5B7HHT0"/>
<evidence type="ECO:0000313" key="3">
    <source>
        <dbReference type="Proteomes" id="UP000324222"/>
    </source>
</evidence>
<dbReference type="EMBL" id="VSRR010028516">
    <property type="protein sequence ID" value="MPC68867.1"/>
    <property type="molecule type" value="Genomic_DNA"/>
</dbReference>
<sequence length="154" mass="16707">MKGIREAVRGEGGCVVPRGSQRVPEGARGNQRGPEGARGARGGRSDRVFRLEGGRRPVLILAPLPSLTMPLRPSASSRRPSANRSPPSQHHTQHPTAPHGLNIRQEHSNASGRTRKAPWRGAWRRCEGCNASTTTTTTTTLPQPPRHARLVKSQ</sequence>
<feature type="region of interest" description="Disordered" evidence="1">
    <location>
        <begin position="1"/>
        <end position="154"/>
    </location>
</feature>
<dbReference type="Proteomes" id="UP000324222">
    <property type="component" value="Unassembled WGS sequence"/>
</dbReference>
<organism evidence="2 3">
    <name type="scientific">Portunus trituberculatus</name>
    <name type="common">Swimming crab</name>
    <name type="synonym">Neptunus trituberculatus</name>
    <dbReference type="NCBI Taxonomy" id="210409"/>
    <lineage>
        <taxon>Eukaryota</taxon>
        <taxon>Metazoa</taxon>
        <taxon>Ecdysozoa</taxon>
        <taxon>Arthropoda</taxon>
        <taxon>Crustacea</taxon>
        <taxon>Multicrustacea</taxon>
        <taxon>Malacostraca</taxon>
        <taxon>Eumalacostraca</taxon>
        <taxon>Eucarida</taxon>
        <taxon>Decapoda</taxon>
        <taxon>Pleocyemata</taxon>
        <taxon>Brachyura</taxon>
        <taxon>Eubrachyura</taxon>
        <taxon>Portunoidea</taxon>
        <taxon>Portunidae</taxon>
        <taxon>Portuninae</taxon>
        <taxon>Portunus</taxon>
    </lineage>
</organism>
<protein>
    <submittedName>
        <fullName evidence="2">Uncharacterized protein</fullName>
    </submittedName>
</protein>
<feature type="compositionally biased region" description="Basic and acidic residues" evidence="1">
    <location>
        <begin position="43"/>
        <end position="55"/>
    </location>
</feature>
<proteinExistence type="predicted"/>
<accession>A0A5B7HHT0</accession>
<name>A0A5B7HHT0_PORTR</name>